<dbReference type="Pfam" id="PF13086">
    <property type="entry name" value="AAA_11"/>
    <property type="match status" value="1"/>
</dbReference>
<keyword evidence="5" id="KW-1185">Reference proteome</keyword>
<name>A0A7Y0AJB9_9BACT</name>
<evidence type="ECO:0000313" key="4">
    <source>
        <dbReference type="EMBL" id="NML68180.1"/>
    </source>
</evidence>
<dbReference type="InterPro" id="IPR047187">
    <property type="entry name" value="SF1_C_Upf1"/>
</dbReference>
<dbReference type="CDD" id="cd18808">
    <property type="entry name" value="SF1_C_Upf1"/>
    <property type="match status" value="1"/>
</dbReference>
<dbReference type="SUPFAM" id="SSF52540">
    <property type="entry name" value="P-loop containing nucleoside triphosphate hydrolases"/>
    <property type="match status" value="1"/>
</dbReference>
<feature type="domain" description="DNA2/NAM7 helicase helicase" evidence="1">
    <location>
        <begin position="257"/>
        <end position="331"/>
    </location>
</feature>
<dbReference type="Gene3D" id="3.40.50.300">
    <property type="entry name" value="P-loop containing nucleotide triphosphate hydrolases"/>
    <property type="match status" value="3"/>
</dbReference>
<dbReference type="InterPro" id="IPR041679">
    <property type="entry name" value="DNA2/NAM7-like_C"/>
</dbReference>
<dbReference type="PANTHER" id="PTHR10887:SF530">
    <property type="entry name" value="SUPERFAMILY I DNA HELICASES"/>
    <property type="match status" value="1"/>
</dbReference>
<dbReference type="Pfam" id="PF13087">
    <property type="entry name" value="AAA_12"/>
    <property type="match status" value="1"/>
</dbReference>
<comment type="caution">
    <text evidence="4">The sequence shown here is derived from an EMBL/GenBank/DDBJ whole genome shotgun (WGS) entry which is preliminary data.</text>
</comment>
<dbReference type="Proteomes" id="UP000559626">
    <property type="component" value="Unassembled WGS sequence"/>
</dbReference>
<evidence type="ECO:0000259" key="3">
    <source>
        <dbReference type="Pfam" id="PF13091"/>
    </source>
</evidence>
<proteinExistence type="predicted"/>
<protein>
    <recommendedName>
        <fullName evidence="6">PLD phosphodiesterase domain-containing protein</fullName>
    </recommendedName>
</protein>
<dbReference type="InterPro" id="IPR027417">
    <property type="entry name" value="P-loop_NTPase"/>
</dbReference>
<evidence type="ECO:0000313" key="5">
    <source>
        <dbReference type="Proteomes" id="UP000559626"/>
    </source>
</evidence>
<evidence type="ECO:0008006" key="6">
    <source>
        <dbReference type="Google" id="ProtNLM"/>
    </source>
</evidence>
<accession>A0A7Y0AJB9</accession>
<organism evidence="4 5">
    <name type="scientific">Hymenobacter polaris</name>
    <dbReference type="NCBI Taxonomy" id="2682546"/>
    <lineage>
        <taxon>Bacteria</taxon>
        <taxon>Pseudomonadati</taxon>
        <taxon>Bacteroidota</taxon>
        <taxon>Cytophagia</taxon>
        <taxon>Cytophagales</taxon>
        <taxon>Hymenobacteraceae</taxon>
        <taxon>Hymenobacter</taxon>
    </lineage>
</organism>
<dbReference type="RefSeq" id="WP_169533886.1">
    <property type="nucleotide sequence ID" value="NZ_JABBGH010000006.1"/>
</dbReference>
<evidence type="ECO:0000259" key="2">
    <source>
        <dbReference type="Pfam" id="PF13087"/>
    </source>
</evidence>
<reference evidence="4 5" key="1">
    <citation type="submission" date="2020-04" db="EMBL/GenBank/DDBJ databases">
        <title>Hymenobacter polaris sp. nov., isolated from Arctic soil.</title>
        <authorList>
            <person name="Dahal R.H."/>
        </authorList>
    </citation>
    <scope>NUCLEOTIDE SEQUENCE [LARGE SCALE GENOMIC DNA]</scope>
    <source>
        <strain evidence="4 5">RP-2-7</strain>
    </source>
</reference>
<dbReference type="InterPro" id="IPR025202">
    <property type="entry name" value="PLD-like_dom"/>
</dbReference>
<dbReference type="InterPro" id="IPR045055">
    <property type="entry name" value="DNA2/NAM7-like"/>
</dbReference>
<dbReference type="Gene3D" id="3.30.870.10">
    <property type="entry name" value="Endonuclease Chain A"/>
    <property type="match status" value="1"/>
</dbReference>
<dbReference type="AlphaFoldDB" id="A0A7Y0AJB9"/>
<dbReference type="InterPro" id="IPR041677">
    <property type="entry name" value="DNA2/NAM7_AAA_11"/>
</dbReference>
<evidence type="ECO:0000259" key="1">
    <source>
        <dbReference type="Pfam" id="PF13086"/>
    </source>
</evidence>
<dbReference type="PANTHER" id="PTHR10887">
    <property type="entry name" value="DNA2/NAM7 HELICASE FAMILY"/>
    <property type="match status" value="1"/>
</dbReference>
<dbReference type="EMBL" id="JABBGH010000006">
    <property type="protein sequence ID" value="NML68180.1"/>
    <property type="molecule type" value="Genomic_DNA"/>
</dbReference>
<feature type="domain" description="Phospholipase D-like" evidence="3">
    <location>
        <begin position="1011"/>
        <end position="1114"/>
    </location>
</feature>
<dbReference type="GO" id="GO:0004386">
    <property type="term" value="F:helicase activity"/>
    <property type="evidence" value="ECO:0007669"/>
    <property type="project" value="InterPro"/>
</dbReference>
<sequence>MESGTWLRYWRNSLADADRQRIDITKQASLTAPLLDAEALQAFYTAHYAAAPEAAAVSELETLAVMLAPFSLRPVVGDRRRTAQQGQARAIHPFWIPARLTKTGQLQPPTSNEHLIPWLIRDVLEPTTRNAPVLGSLTTVDSELALWTWKTDTWEQYYTNAQAFYAKATASAGWPANRAEIGDWVVDSNATLTLMPPQGMAANIIGLYRYLEKQSRLPALLTTLLQGQAAGRPLNPEALGLLSIKGHYGQMGNSYPLSTSQRSTLQALLKTASGDVFPVNGPPGTGKTTLLQSIVANLIVEKAVLGQEAPRILASSTNNQAITNILDSFGREARVSRWVPEAPSLGVFLTNSNVAENEQRGYQVQTTREGFCKAKEAADGRYLRAAETELLRQGAAFFGIEYPTPAALRIKLHHALLQQVTCIDTWLDLLPRLYDERGEPWNAEQLRQALQTGRATIAALEAYQLELLRLQASESSFENFLAAFLASVRKKKQARYQFLVRTQCPYSNEVTDFDPEQLKLEVAQRLEKAQQALLHPQAALGALSTFDTLAAQLRRDYAAQKEAASYLQALSAADASSIHNVLDVTHRHSAFVLALHYWEARYVVALQEKLRPAQPPRRGYETKPEQFARWAMLTPCFISTFHTVANFLVKKSKDGESSYALELFDLLLVDESGQVSPEVGAAAFALAKKAVVVGDTNQIEPVWNLLPALDAQNQRRVGIAPAECPLAYQVSAGSLMRLAQLATPFRLTNYPQERGLLLRQHRRSKPEIIRYCDEYVYGSQLERLANPSSLAALGLPPLGYIHIAGECTTVGGSRQNQQEAEAIASWLHLKRDDILAAARSTANPTPRLQDLVGIVTPFSGQKLAIQRALRAQGLGNENLTVGTVHALQGAERTIVLFSPVYDASHRGGYFFDQGYNLLNVAVSRAKEAFLVIGNRCLFNPARNTPSGNLAKLLFEEPAEGRPRPELDNSFFYGDESRRHLPVPREHLTAVATGKVDRLSELEQHRRALAWAINTAQEHLVIVSPFISANAIQADGLTDLIVAAKVRQPTLRITVYTDAHLDAPRGQLHPHAQAGRAALRRAGAEVKIAEQIHNKTICLDNHALLEGSFNWLGAARSGHYVRHEVSWFFRGTGWAGRIEQLVQEMEERVVNELVISR</sequence>
<dbReference type="Pfam" id="PF13091">
    <property type="entry name" value="PLDc_2"/>
    <property type="match status" value="1"/>
</dbReference>
<feature type="domain" description="DNA2/NAM7 helicase-like C-terminal" evidence="2">
    <location>
        <begin position="752"/>
        <end position="935"/>
    </location>
</feature>
<gene>
    <name evidence="4" type="ORF">HHL22_23515</name>
</gene>
<dbReference type="SUPFAM" id="SSF56024">
    <property type="entry name" value="Phospholipase D/nuclease"/>
    <property type="match status" value="1"/>
</dbReference>